<dbReference type="InterPro" id="IPR012347">
    <property type="entry name" value="Ferritin-like"/>
</dbReference>
<evidence type="ECO:0000256" key="1">
    <source>
        <dbReference type="SAM" id="MobiDB-lite"/>
    </source>
</evidence>
<reference evidence="3 4" key="1">
    <citation type="submission" date="2021-01" db="EMBL/GenBank/DDBJ databases">
        <title>Whole genome shotgun sequence of Plantactinospora endophytica NBRC 110450.</title>
        <authorList>
            <person name="Komaki H."/>
            <person name="Tamura T."/>
        </authorList>
    </citation>
    <scope>NUCLEOTIDE SEQUENCE [LARGE SCALE GENOMIC DNA]</scope>
    <source>
        <strain evidence="3 4">NBRC 110450</strain>
    </source>
</reference>
<dbReference type="InterPro" id="IPR009078">
    <property type="entry name" value="Ferritin-like_SF"/>
</dbReference>
<keyword evidence="4" id="KW-1185">Reference proteome</keyword>
<dbReference type="Pfam" id="PF13794">
    <property type="entry name" value="MiaE_2"/>
    <property type="match status" value="1"/>
</dbReference>
<accession>A0ABQ4E4Y2</accession>
<dbReference type="CDD" id="cd00657">
    <property type="entry name" value="Ferritin_like"/>
    <property type="match status" value="1"/>
</dbReference>
<dbReference type="Proteomes" id="UP000646749">
    <property type="component" value="Unassembled WGS sequence"/>
</dbReference>
<comment type="caution">
    <text evidence="3">The sequence shown here is derived from an EMBL/GenBank/DDBJ whole genome shotgun (WGS) entry which is preliminary data.</text>
</comment>
<evidence type="ECO:0000313" key="4">
    <source>
        <dbReference type="Proteomes" id="UP000646749"/>
    </source>
</evidence>
<dbReference type="SUPFAM" id="SSF47240">
    <property type="entry name" value="Ferritin-like"/>
    <property type="match status" value="1"/>
</dbReference>
<name>A0ABQ4E4Y2_9ACTN</name>
<sequence>MSAPAEPAPTPSSVPPQPTGPVPTAASGAVVDLLGLVAYGELVAFDRMAADARLAPDLARRAVLSEMAAVEITNYRRLADRLTALGVAPGEAMAPFVPALSSYHDSTEPKDWLEALTKAYVGDAIADDFFREMAVFLAEPDRQLVLDVLHGSRYDEFAGEEIRLAIQTDPKVANRLSMWARRLVGEGLSQAGRTAGERVALTALIATGFDDQAGVQTLFKRLTAAHTARMSAVGLNN</sequence>
<gene>
    <name evidence="3" type="ORF">Pen02_47000</name>
</gene>
<dbReference type="RefSeq" id="WP_203868173.1">
    <property type="nucleotide sequence ID" value="NZ_BONW01000021.1"/>
</dbReference>
<dbReference type="EMBL" id="BONW01000021">
    <property type="protein sequence ID" value="GIG89764.1"/>
    <property type="molecule type" value="Genomic_DNA"/>
</dbReference>
<feature type="region of interest" description="Disordered" evidence="1">
    <location>
        <begin position="1"/>
        <end position="23"/>
    </location>
</feature>
<protein>
    <recommendedName>
        <fullName evidence="2">Ferritin-like domain-containing protein</fullName>
    </recommendedName>
</protein>
<feature type="compositionally biased region" description="Pro residues" evidence="1">
    <location>
        <begin position="1"/>
        <end position="21"/>
    </location>
</feature>
<evidence type="ECO:0000259" key="2">
    <source>
        <dbReference type="Pfam" id="PF13794"/>
    </source>
</evidence>
<organism evidence="3 4">
    <name type="scientific">Plantactinospora endophytica</name>
    <dbReference type="NCBI Taxonomy" id="673535"/>
    <lineage>
        <taxon>Bacteria</taxon>
        <taxon>Bacillati</taxon>
        <taxon>Actinomycetota</taxon>
        <taxon>Actinomycetes</taxon>
        <taxon>Micromonosporales</taxon>
        <taxon>Micromonosporaceae</taxon>
        <taxon>Plantactinospora</taxon>
    </lineage>
</organism>
<proteinExistence type="predicted"/>
<dbReference type="Gene3D" id="1.20.1260.10">
    <property type="match status" value="1"/>
</dbReference>
<evidence type="ECO:0000313" key="3">
    <source>
        <dbReference type="EMBL" id="GIG89764.1"/>
    </source>
</evidence>
<feature type="domain" description="Ferritin-like" evidence="2">
    <location>
        <begin position="29"/>
        <end position="207"/>
    </location>
</feature>
<dbReference type="InterPro" id="IPR059125">
    <property type="entry name" value="Ferritin_actino"/>
</dbReference>